<dbReference type="GO" id="GO:0005524">
    <property type="term" value="F:ATP binding"/>
    <property type="evidence" value="ECO:0007669"/>
    <property type="project" value="UniProtKB-UniRule"/>
</dbReference>
<accession>A0AA40A4D8</accession>
<keyword evidence="2 6" id="KW-0547">Nucleotide-binding</keyword>
<organism evidence="10 11">
    <name type="scientific">Lasiosphaeria miniovina</name>
    <dbReference type="NCBI Taxonomy" id="1954250"/>
    <lineage>
        <taxon>Eukaryota</taxon>
        <taxon>Fungi</taxon>
        <taxon>Dikarya</taxon>
        <taxon>Ascomycota</taxon>
        <taxon>Pezizomycotina</taxon>
        <taxon>Sordariomycetes</taxon>
        <taxon>Sordariomycetidae</taxon>
        <taxon>Sordariales</taxon>
        <taxon>Lasiosphaeriaceae</taxon>
        <taxon>Lasiosphaeria</taxon>
    </lineage>
</organism>
<name>A0AA40A4D8_9PEZI</name>
<evidence type="ECO:0000256" key="1">
    <source>
        <dbReference type="ARBA" id="ARBA00022679"/>
    </source>
</evidence>
<keyword evidence="4 6" id="KW-0067">ATP-binding</keyword>
<dbReference type="GeneID" id="85329082"/>
<evidence type="ECO:0000313" key="11">
    <source>
        <dbReference type="Proteomes" id="UP001172101"/>
    </source>
</evidence>
<reference evidence="10" key="1">
    <citation type="submission" date="2023-06" db="EMBL/GenBank/DDBJ databases">
        <title>Genome-scale phylogeny and comparative genomics of the fungal order Sordariales.</title>
        <authorList>
            <consortium name="Lawrence Berkeley National Laboratory"/>
            <person name="Hensen N."/>
            <person name="Bonometti L."/>
            <person name="Westerberg I."/>
            <person name="Brannstrom I.O."/>
            <person name="Guillou S."/>
            <person name="Cros-Aarteil S."/>
            <person name="Calhoun S."/>
            <person name="Haridas S."/>
            <person name="Kuo A."/>
            <person name="Mondo S."/>
            <person name="Pangilinan J."/>
            <person name="Riley R."/>
            <person name="LaButti K."/>
            <person name="Andreopoulos B."/>
            <person name="Lipzen A."/>
            <person name="Chen C."/>
            <person name="Yanf M."/>
            <person name="Daum C."/>
            <person name="Ng V."/>
            <person name="Clum A."/>
            <person name="Steindorff A."/>
            <person name="Ohm R."/>
            <person name="Martin F."/>
            <person name="Silar P."/>
            <person name="Natvig D."/>
            <person name="Lalanne C."/>
            <person name="Gautier V."/>
            <person name="Ament-velasquez S.L."/>
            <person name="Kruys A."/>
            <person name="Hutchinson M.I."/>
            <person name="Powell A.J."/>
            <person name="Barry K."/>
            <person name="Miller A.N."/>
            <person name="Grigoriev I.V."/>
            <person name="Debuchy R."/>
            <person name="Gladieux P."/>
            <person name="Thoren M.H."/>
            <person name="Johannesson H."/>
        </authorList>
    </citation>
    <scope>NUCLEOTIDE SEQUENCE</scope>
    <source>
        <strain evidence="10">SMH2392-1A</strain>
    </source>
</reference>
<protein>
    <submittedName>
        <fullName evidence="10">Kinase-like domain-containing protein</fullName>
    </submittedName>
</protein>
<dbReference type="Gene3D" id="3.30.200.20">
    <property type="entry name" value="Phosphorylase Kinase, domain 1"/>
    <property type="match status" value="1"/>
</dbReference>
<dbReference type="FunFam" id="1.10.510.10:FF:000263">
    <property type="entry name" value="MAP kinase skh1/pek1"/>
    <property type="match status" value="1"/>
</dbReference>
<dbReference type="AlphaFoldDB" id="A0AA40A4D8"/>
<keyword evidence="1" id="KW-0808">Transferase</keyword>
<keyword evidence="3 10" id="KW-0418">Kinase</keyword>
<dbReference type="PANTHER" id="PTHR47448:SF5">
    <property type="entry name" value="MITOGEN-ACTIVATED PROTEIN KINASE KINAE MKK2"/>
    <property type="match status" value="1"/>
</dbReference>
<keyword evidence="11" id="KW-1185">Reference proteome</keyword>
<gene>
    <name evidence="10" type="ORF">B0T26DRAFT_754313</name>
</gene>
<dbReference type="Gene3D" id="1.10.510.10">
    <property type="entry name" value="Transferase(Phosphotransferase) domain 1"/>
    <property type="match status" value="1"/>
</dbReference>
<dbReference type="FunFam" id="3.30.200.20:FF:000294">
    <property type="entry name" value="Map kinase kinase"/>
    <property type="match status" value="1"/>
</dbReference>
<evidence type="ECO:0000313" key="10">
    <source>
        <dbReference type="EMBL" id="KAK0709044.1"/>
    </source>
</evidence>
<feature type="binding site" evidence="6">
    <location>
        <position position="223"/>
    </location>
    <ligand>
        <name>ATP</name>
        <dbReference type="ChEBI" id="CHEBI:30616"/>
    </ligand>
</feature>
<dbReference type="CDD" id="cd06621">
    <property type="entry name" value="PKc_Pek1_like"/>
    <property type="match status" value="1"/>
</dbReference>
<evidence type="ECO:0000256" key="4">
    <source>
        <dbReference type="ARBA" id="ARBA00022840"/>
    </source>
</evidence>
<keyword evidence="7" id="KW-0723">Serine/threonine-protein kinase</keyword>
<dbReference type="GO" id="GO:0004674">
    <property type="term" value="F:protein serine/threonine kinase activity"/>
    <property type="evidence" value="ECO:0007669"/>
    <property type="project" value="UniProtKB-KW"/>
</dbReference>
<evidence type="ECO:0000259" key="9">
    <source>
        <dbReference type="PROSITE" id="PS50011"/>
    </source>
</evidence>
<feature type="compositionally biased region" description="Low complexity" evidence="8">
    <location>
        <begin position="78"/>
        <end position="94"/>
    </location>
</feature>
<comment type="caution">
    <text evidence="10">The sequence shown here is derived from an EMBL/GenBank/DDBJ whole genome shotgun (WGS) entry which is preliminary data.</text>
</comment>
<dbReference type="InterPro" id="IPR050915">
    <property type="entry name" value="MAP_kinase_kinase"/>
</dbReference>
<feature type="region of interest" description="Disordered" evidence="8">
    <location>
        <begin position="1"/>
        <end position="107"/>
    </location>
</feature>
<evidence type="ECO:0000256" key="3">
    <source>
        <dbReference type="ARBA" id="ARBA00022777"/>
    </source>
</evidence>
<dbReference type="PROSITE" id="PS00107">
    <property type="entry name" value="PROTEIN_KINASE_ATP"/>
    <property type="match status" value="1"/>
</dbReference>
<comment type="similarity">
    <text evidence="5">Belongs to the protein kinase superfamily. STE Ser/Thr protein kinase family. MAP kinase kinase subfamily.</text>
</comment>
<dbReference type="Pfam" id="PF00069">
    <property type="entry name" value="Pkinase"/>
    <property type="match status" value="1"/>
</dbReference>
<dbReference type="InterPro" id="IPR000719">
    <property type="entry name" value="Prot_kinase_dom"/>
</dbReference>
<evidence type="ECO:0000256" key="7">
    <source>
        <dbReference type="RuleBase" id="RU000304"/>
    </source>
</evidence>
<dbReference type="PROSITE" id="PS00108">
    <property type="entry name" value="PROTEIN_KINASE_ST"/>
    <property type="match status" value="1"/>
</dbReference>
<dbReference type="SMART" id="SM00220">
    <property type="entry name" value="S_TKc"/>
    <property type="match status" value="1"/>
</dbReference>
<dbReference type="InterPro" id="IPR011009">
    <property type="entry name" value="Kinase-like_dom_sf"/>
</dbReference>
<dbReference type="GO" id="GO:0000165">
    <property type="term" value="P:MAPK cascade"/>
    <property type="evidence" value="ECO:0007669"/>
    <property type="project" value="UniProtKB-ARBA"/>
</dbReference>
<dbReference type="InterPro" id="IPR017441">
    <property type="entry name" value="Protein_kinase_ATP_BS"/>
</dbReference>
<evidence type="ECO:0000256" key="5">
    <source>
        <dbReference type="ARBA" id="ARBA00038035"/>
    </source>
</evidence>
<feature type="domain" description="Protein kinase" evidence="9">
    <location>
        <begin position="194"/>
        <end position="464"/>
    </location>
</feature>
<proteinExistence type="inferred from homology"/>
<dbReference type="PANTHER" id="PTHR47448">
    <property type="entry name" value="DUAL SPECIFICITY MITOGEN-ACTIVATED PROTEIN KINASE KINASE DSOR1-LIKE PROTEIN"/>
    <property type="match status" value="1"/>
</dbReference>
<evidence type="ECO:0000256" key="8">
    <source>
        <dbReference type="SAM" id="MobiDB-lite"/>
    </source>
</evidence>
<dbReference type="InterPro" id="IPR008271">
    <property type="entry name" value="Ser/Thr_kinase_AS"/>
</dbReference>
<feature type="compositionally biased region" description="Pro residues" evidence="8">
    <location>
        <begin position="28"/>
        <end position="47"/>
    </location>
</feature>
<dbReference type="SUPFAM" id="SSF56112">
    <property type="entry name" value="Protein kinase-like (PK-like)"/>
    <property type="match status" value="1"/>
</dbReference>
<dbReference type="PROSITE" id="PS50011">
    <property type="entry name" value="PROTEIN_KINASE_DOM"/>
    <property type="match status" value="1"/>
</dbReference>
<dbReference type="Proteomes" id="UP001172101">
    <property type="component" value="Unassembled WGS sequence"/>
</dbReference>
<evidence type="ECO:0000256" key="6">
    <source>
        <dbReference type="PROSITE-ProRule" id="PRU10141"/>
    </source>
</evidence>
<dbReference type="EMBL" id="JAUIRO010000006">
    <property type="protein sequence ID" value="KAK0709044.1"/>
    <property type="molecule type" value="Genomic_DNA"/>
</dbReference>
<sequence>MSAPVPLLRPAIPGSRPGRAPRLGLAIPPSPNVKPLGNPPGPPPGRPALPTLKLATPMGGSGAPHNPHQLHLITQNQSASGGSESSAAHSRSGSFGPLDGRASNPTSAASQFSVLSFASQYGIGSNRPQGTPDPVSAVGSLYSNASESAVGMEREGSLHGLENFDKLSLERARTLDVEDLDDDGWRIASMERRVVELGSLGEGAGGAVTRCKLVGGTTVFALKVITTNPDPDVKKQIVRELGFNKNCASEHICRYYGAFVDPSTSTISIAMEFCEGGSLDSIYKEVKRLGGRTGEKVLGKIAEGVLHGLTYLHSKKIIHRDIKPSNILLCRNGEVKLCDFGVSGDFGTKGEADTFIGTSYYMAPERITGKSYTITSDVWSTGVTLLEVAQHRFPFPADGTEMQPRAGLIDLLTYIVRQPIPKLKDEPEANIFWSQSFKYFIECCLEKESHRRASPWRMLEHPWMVEMRSKRVNMARYLSQVWGWDTQDAPQQA</sequence>
<dbReference type="RefSeq" id="XP_060292348.1">
    <property type="nucleotide sequence ID" value="XM_060445812.1"/>
</dbReference>
<evidence type="ECO:0000256" key="2">
    <source>
        <dbReference type="ARBA" id="ARBA00022741"/>
    </source>
</evidence>